<dbReference type="EMBL" id="MJFZ01000078">
    <property type="protein sequence ID" value="RAW38915.1"/>
    <property type="molecule type" value="Genomic_DNA"/>
</dbReference>
<dbReference type="EMBL" id="RCMG01001280">
    <property type="protein sequence ID" value="KAG2831409.1"/>
    <property type="molecule type" value="Genomic_DNA"/>
</dbReference>
<dbReference type="Proteomes" id="UP000736787">
    <property type="component" value="Unassembled WGS sequence"/>
</dbReference>
<dbReference type="EMBL" id="RCMI01000417">
    <property type="protein sequence ID" value="KAG2911768.1"/>
    <property type="molecule type" value="Genomic_DNA"/>
</dbReference>
<dbReference type="Proteomes" id="UP000735874">
    <property type="component" value="Unassembled WGS sequence"/>
</dbReference>
<comment type="caution">
    <text evidence="6">The sequence shown here is derived from an EMBL/GenBank/DDBJ whole genome shotgun (WGS) entry which is preliminary data.</text>
</comment>
<dbReference type="VEuPathDB" id="FungiDB:PC110_g4835"/>
<dbReference type="Proteomes" id="UP000760860">
    <property type="component" value="Unassembled WGS sequence"/>
</dbReference>
<dbReference type="OrthoDB" id="10269075at2759"/>
<evidence type="ECO:0000313" key="3">
    <source>
        <dbReference type="EMBL" id="KAG2930173.1"/>
    </source>
</evidence>
<dbReference type="EMBL" id="RCMV01000314">
    <property type="protein sequence ID" value="KAG3219363.1"/>
    <property type="molecule type" value="Genomic_DNA"/>
</dbReference>
<reference evidence="1" key="2">
    <citation type="submission" date="2018-10" db="EMBL/GenBank/DDBJ databases">
        <title>Effector identification in a new, highly contiguous assembly of the strawberry crown rot pathogen Phytophthora cactorum.</title>
        <authorList>
            <person name="Armitage A.D."/>
            <person name="Nellist C.F."/>
            <person name="Bates H."/>
            <person name="Vickerstaff R.J."/>
            <person name="Harrison R.J."/>
        </authorList>
    </citation>
    <scope>NUCLEOTIDE SEQUENCE</scope>
    <source>
        <strain evidence="1">15-7</strain>
        <strain evidence="2">4032</strain>
        <strain evidence="3">4040</strain>
        <strain evidence="4">P415</strain>
        <strain evidence="5">P421</strain>
    </source>
</reference>
<evidence type="ECO:0000313" key="6">
    <source>
        <dbReference type="EMBL" id="RAW38915.1"/>
    </source>
</evidence>
<dbReference type="EMBL" id="RCMK01000412">
    <property type="protein sequence ID" value="KAG2930173.1"/>
    <property type="molecule type" value="Genomic_DNA"/>
</dbReference>
<dbReference type="Proteomes" id="UP000251314">
    <property type="component" value="Unassembled WGS sequence"/>
</dbReference>
<protein>
    <submittedName>
        <fullName evidence="6">Uncharacterized protein</fullName>
    </submittedName>
</protein>
<gene>
    <name evidence="6" type="ORF">PC110_g4835</name>
    <name evidence="1" type="ORF">PC113_g20941</name>
    <name evidence="2" type="ORF">PC115_g12489</name>
    <name evidence="3" type="ORF">PC117_g13768</name>
    <name evidence="4" type="ORF">PC118_g13094</name>
    <name evidence="5" type="ORF">PC129_g9847</name>
</gene>
<evidence type="ECO:0000313" key="4">
    <source>
        <dbReference type="EMBL" id="KAG2977053.1"/>
    </source>
</evidence>
<dbReference type="EMBL" id="RCML01000438">
    <property type="protein sequence ID" value="KAG2977053.1"/>
    <property type="molecule type" value="Genomic_DNA"/>
</dbReference>
<name>A0A329SQQ5_9STRA</name>
<proteinExistence type="predicted"/>
<evidence type="ECO:0000313" key="2">
    <source>
        <dbReference type="EMBL" id="KAG2911768.1"/>
    </source>
</evidence>
<keyword evidence="7" id="KW-1185">Reference proteome</keyword>
<dbReference type="Proteomes" id="UP000774804">
    <property type="component" value="Unassembled WGS sequence"/>
</dbReference>
<evidence type="ECO:0000313" key="5">
    <source>
        <dbReference type="EMBL" id="KAG3219363.1"/>
    </source>
</evidence>
<sequence>MDVELIVVLSYIADYDPDATDFGEIMWNNDEWTAQALDKFKMVRWLHGRI</sequence>
<dbReference type="AlphaFoldDB" id="A0A329SQQ5"/>
<organism evidence="6 7">
    <name type="scientific">Phytophthora cactorum</name>
    <dbReference type="NCBI Taxonomy" id="29920"/>
    <lineage>
        <taxon>Eukaryota</taxon>
        <taxon>Sar</taxon>
        <taxon>Stramenopiles</taxon>
        <taxon>Oomycota</taxon>
        <taxon>Peronosporomycetes</taxon>
        <taxon>Peronosporales</taxon>
        <taxon>Peronosporaceae</taxon>
        <taxon>Phytophthora</taxon>
    </lineage>
</organism>
<accession>A0A329SQQ5</accession>
<dbReference type="Proteomes" id="UP000697107">
    <property type="component" value="Unassembled WGS sequence"/>
</dbReference>
<reference evidence="6 7" key="1">
    <citation type="submission" date="2018-01" db="EMBL/GenBank/DDBJ databases">
        <title>Draft genome of the strawberry crown rot pathogen Phytophthora cactorum.</title>
        <authorList>
            <person name="Armitage A.D."/>
            <person name="Lysoe E."/>
            <person name="Nellist C.F."/>
            <person name="Harrison R.J."/>
            <person name="Brurberg M.B."/>
        </authorList>
    </citation>
    <scope>NUCLEOTIDE SEQUENCE [LARGE SCALE GENOMIC DNA]</scope>
    <source>
        <strain evidence="6 7">10300</strain>
    </source>
</reference>
<evidence type="ECO:0000313" key="1">
    <source>
        <dbReference type="EMBL" id="KAG2831409.1"/>
    </source>
</evidence>
<evidence type="ECO:0000313" key="7">
    <source>
        <dbReference type="Proteomes" id="UP000251314"/>
    </source>
</evidence>